<comment type="function">
    <text evidence="5">Catalyzes the irreversible transfer of a propylamine group from the amino donor S-adenosylmethioninamine (decarboxy-AdoMet) to putrescine (1,4-diaminobutane) to yield spermidine.</text>
</comment>
<feature type="binding site" evidence="5">
    <location>
        <position position="170"/>
    </location>
    <ligand>
        <name>S-methyl-5'-thioadenosine</name>
        <dbReference type="ChEBI" id="CHEBI:17509"/>
    </ligand>
</feature>
<dbReference type="SUPFAM" id="SSF53335">
    <property type="entry name" value="S-adenosyl-L-methionine-dependent methyltransferases"/>
    <property type="match status" value="1"/>
</dbReference>
<dbReference type="EC" id="2.5.1.16" evidence="5"/>
<dbReference type="InterPro" id="IPR001045">
    <property type="entry name" value="Spermi_synthase"/>
</dbReference>
<evidence type="ECO:0000313" key="9">
    <source>
        <dbReference type="EMBL" id="NGO38357.1"/>
    </source>
</evidence>
<dbReference type="InterPro" id="IPR029063">
    <property type="entry name" value="SAM-dependent_MTases_sf"/>
</dbReference>
<keyword evidence="10" id="KW-1185">Reference proteome</keyword>
<evidence type="ECO:0000256" key="6">
    <source>
        <dbReference type="PROSITE-ProRule" id="PRU00354"/>
    </source>
</evidence>
<dbReference type="Pfam" id="PF01564">
    <property type="entry name" value="Spermine_synth"/>
    <property type="match status" value="1"/>
</dbReference>
<feature type="active site" description="Proton acceptor" evidence="5 6">
    <location>
        <position position="158"/>
    </location>
</feature>
<feature type="binding site" evidence="5">
    <location>
        <begin position="140"/>
        <end position="141"/>
    </location>
    <ligand>
        <name>S-methyl-5'-thioadenosine</name>
        <dbReference type="ChEBI" id="CHEBI:17509"/>
    </ligand>
</feature>
<keyword evidence="3 5" id="KW-0745">Spermidine biosynthesis</keyword>
<comment type="subunit">
    <text evidence="5">Homodimer or homotetramer.</text>
</comment>
<feature type="chain" id="PRO_5026926729" description="Polyamine aminopropyltransferase" evidence="7">
    <location>
        <begin position="24"/>
        <end position="307"/>
    </location>
</feature>
<dbReference type="RefSeq" id="WP_165105777.1">
    <property type="nucleotide sequence ID" value="NZ_JAAKYA010000014.1"/>
</dbReference>
<feature type="domain" description="PABS" evidence="8">
    <location>
        <begin position="9"/>
        <end position="246"/>
    </location>
</feature>
<comment type="pathway">
    <text evidence="5">Amine and polyamine biosynthesis; spermidine biosynthesis; spermidine from putrescine: step 1/1.</text>
</comment>
<dbReference type="Gene3D" id="3.40.50.150">
    <property type="entry name" value="Vaccinia Virus protein VP39"/>
    <property type="match status" value="1"/>
</dbReference>
<dbReference type="HAMAP" id="MF_00198">
    <property type="entry name" value="Spermidine_synth"/>
    <property type="match status" value="1"/>
</dbReference>
<feature type="signal peptide" evidence="7">
    <location>
        <begin position="1"/>
        <end position="23"/>
    </location>
</feature>
<name>A0A6M1RLI0_9BACT</name>
<dbReference type="PANTHER" id="PTHR43317:SF1">
    <property type="entry name" value="THERMOSPERMINE SYNTHASE ACAULIS5"/>
    <property type="match status" value="1"/>
</dbReference>
<dbReference type="GO" id="GO:0010487">
    <property type="term" value="F:thermospermine synthase activity"/>
    <property type="evidence" value="ECO:0007669"/>
    <property type="project" value="UniProtKB-ARBA"/>
</dbReference>
<dbReference type="GO" id="GO:0004766">
    <property type="term" value="F:spermidine synthase activity"/>
    <property type="evidence" value="ECO:0007669"/>
    <property type="project" value="UniProtKB-UniRule"/>
</dbReference>
<organism evidence="9 10">
    <name type="scientific">Limisphaera ngatamarikiensis</name>
    <dbReference type="NCBI Taxonomy" id="1324935"/>
    <lineage>
        <taxon>Bacteria</taxon>
        <taxon>Pseudomonadati</taxon>
        <taxon>Verrucomicrobiota</taxon>
        <taxon>Verrucomicrobiia</taxon>
        <taxon>Limisphaerales</taxon>
        <taxon>Limisphaeraceae</taxon>
        <taxon>Limisphaera</taxon>
    </lineage>
</organism>
<comment type="caution">
    <text evidence="5">Lacks conserved residue(s) required for the propagation of feature annotation.</text>
</comment>
<evidence type="ECO:0000256" key="5">
    <source>
        <dbReference type="HAMAP-Rule" id="MF_00198"/>
    </source>
</evidence>
<dbReference type="NCBIfam" id="NF037959">
    <property type="entry name" value="MFS_SpdSyn"/>
    <property type="match status" value="1"/>
</dbReference>
<reference evidence="9 10" key="1">
    <citation type="submission" date="2020-02" db="EMBL/GenBank/DDBJ databases">
        <title>Draft genome sequence of Limisphaera ngatamarikiensis NGM72.4T, a thermophilic Verrucomicrobia grouped in subdivision 3.</title>
        <authorList>
            <person name="Carere C.R."/>
            <person name="Steen J."/>
            <person name="Hugenholtz P."/>
            <person name="Stott M.B."/>
        </authorList>
    </citation>
    <scope>NUCLEOTIDE SEQUENCE [LARGE SCALE GENOMIC DNA]</scope>
    <source>
        <strain evidence="9 10">NGM72.4</strain>
    </source>
</reference>
<gene>
    <name evidence="5" type="primary">speE</name>
    <name evidence="9" type="ORF">G4L39_02960</name>
</gene>
<protein>
    <recommendedName>
        <fullName evidence="5">Polyamine aminopropyltransferase</fullName>
    </recommendedName>
    <alternativeName>
        <fullName evidence="5">Putrescine aminopropyltransferase</fullName>
        <shortName evidence="5">PAPT</shortName>
    </alternativeName>
    <alternativeName>
        <fullName evidence="5">Spermidine synthase</fullName>
        <shortName evidence="5">SPDS</shortName>
        <shortName evidence="5">SPDSY</shortName>
        <ecNumber evidence="5">2.5.1.16</ecNumber>
    </alternativeName>
</protein>
<comment type="similarity">
    <text evidence="1 5">Belongs to the spermidine/spermine synthase family.</text>
</comment>
<proteinExistence type="inferred from homology"/>
<keyword evidence="4 5" id="KW-0620">Polyamine biosynthesis</keyword>
<evidence type="ECO:0000313" key="10">
    <source>
        <dbReference type="Proteomes" id="UP000477311"/>
    </source>
</evidence>
<dbReference type="EMBL" id="JAAKYA010000014">
    <property type="protein sequence ID" value="NGO38357.1"/>
    <property type="molecule type" value="Genomic_DNA"/>
</dbReference>
<dbReference type="UniPathway" id="UPA00248">
    <property type="reaction ID" value="UER00314"/>
</dbReference>
<dbReference type="PROSITE" id="PS51006">
    <property type="entry name" value="PABS_2"/>
    <property type="match status" value="1"/>
</dbReference>
<evidence type="ECO:0000256" key="4">
    <source>
        <dbReference type="ARBA" id="ARBA00023115"/>
    </source>
</evidence>
<feature type="binding site" evidence="5">
    <location>
        <position position="113"/>
    </location>
    <ligand>
        <name>S-methyl-5'-thioadenosine</name>
        <dbReference type="ChEBI" id="CHEBI:17509"/>
    </ligand>
</feature>
<keyword evidence="2 5" id="KW-0808">Transferase</keyword>
<evidence type="ECO:0000259" key="8">
    <source>
        <dbReference type="PROSITE" id="PS51006"/>
    </source>
</evidence>
<evidence type="ECO:0000256" key="3">
    <source>
        <dbReference type="ARBA" id="ARBA00023066"/>
    </source>
</evidence>
<dbReference type="InterPro" id="IPR030374">
    <property type="entry name" value="PABS"/>
</dbReference>
<keyword evidence="7" id="KW-0732">Signal</keyword>
<dbReference type="CDD" id="cd02440">
    <property type="entry name" value="AdoMet_MTases"/>
    <property type="match status" value="1"/>
</dbReference>
<accession>A0A6M1RLI0</accession>
<evidence type="ECO:0000256" key="2">
    <source>
        <dbReference type="ARBA" id="ARBA00022679"/>
    </source>
</evidence>
<dbReference type="AlphaFoldDB" id="A0A6M1RLI0"/>
<sequence length="307" mass="35374">MNRPSRFDIGWLALALAATTLHAEVLFQATSPYHSIRVEDRAGFRWLTFDGTLQTRMSLQDPLTGHFEYIEYFHLPWLWNTQINRTLMIGLGGASAQRQWAAWYPQVEFETVEIDPVVVRVAREFFHLQTGPTQRVVVEDGRLYLRRSRQQWDVILVDAYTENRYGAFIPYHLATREFFEIVRDRLTTNGVLAYNAIGTLNAWHSDVIGSLHQTMAAVFPQVYLFPASSSQNIVLVATRDARRRSRTELEQTARELLKTGRIRLPNFLQCVRNLRELPPAHFAQCGILTDDYAPVDGLLTRGRKARP</sequence>
<dbReference type="PANTHER" id="PTHR43317">
    <property type="entry name" value="THERMOSPERMINE SYNTHASE ACAULIS5"/>
    <property type="match status" value="1"/>
</dbReference>
<comment type="catalytic activity">
    <reaction evidence="5">
        <text>S-adenosyl 3-(methylsulfanyl)propylamine + putrescine = S-methyl-5'-thioadenosine + spermidine + H(+)</text>
        <dbReference type="Rhea" id="RHEA:12721"/>
        <dbReference type="ChEBI" id="CHEBI:15378"/>
        <dbReference type="ChEBI" id="CHEBI:17509"/>
        <dbReference type="ChEBI" id="CHEBI:57443"/>
        <dbReference type="ChEBI" id="CHEBI:57834"/>
        <dbReference type="ChEBI" id="CHEBI:326268"/>
        <dbReference type="EC" id="2.5.1.16"/>
    </reaction>
</comment>
<dbReference type="Proteomes" id="UP000477311">
    <property type="component" value="Unassembled WGS sequence"/>
</dbReference>
<dbReference type="GO" id="GO:0008295">
    <property type="term" value="P:spermidine biosynthetic process"/>
    <property type="evidence" value="ECO:0007669"/>
    <property type="project" value="UniProtKB-UniRule"/>
</dbReference>
<comment type="caution">
    <text evidence="9">The sequence shown here is derived from an EMBL/GenBank/DDBJ whole genome shotgun (WGS) entry which is preliminary data.</text>
</comment>
<evidence type="ECO:0000256" key="1">
    <source>
        <dbReference type="ARBA" id="ARBA00007867"/>
    </source>
</evidence>
<evidence type="ECO:0000256" key="7">
    <source>
        <dbReference type="SAM" id="SignalP"/>
    </source>
</evidence>